<dbReference type="VEuPathDB" id="FungiDB:M747DRAFT_300056"/>
<comment type="similarity">
    <text evidence="2">Belongs to the bacterial ribosomal protein bL28 family.</text>
</comment>
<dbReference type="GO" id="GO:1990904">
    <property type="term" value="C:ribonucleoprotein complex"/>
    <property type="evidence" value="ECO:0007669"/>
    <property type="project" value="UniProtKB-KW"/>
</dbReference>
<comment type="caution">
    <text evidence="9">The sequence shown here is derived from an EMBL/GenBank/DDBJ whole genome shotgun (WGS) entry which is preliminary data.</text>
</comment>
<organism evidence="9 10">
    <name type="scientific">Aspergillus niger</name>
    <dbReference type="NCBI Taxonomy" id="5061"/>
    <lineage>
        <taxon>Eukaryota</taxon>
        <taxon>Fungi</taxon>
        <taxon>Dikarya</taxon>
        <taxon>Ascomycota</taxon>
        <taxon>Pezizomycotina</taxon>
        <taxon>Eurotiomycetes</taxon>
        <taxon>Eurotiomycetidae</taxon>
        <taxon>Eurotiales</taxon>
        <taxon>Aspergillaceae</taxon>
        <taxon>Aspergillus</taxon>
        <taxon>Aspergillus subgen. Circumdati</taxon>
    </lineage>
</organism>
<evidence type="ECO:0000256" key="1">
    <source>
        <dbReference type="ARBA" id="ARBA00005664"/>
    </source>
</evidence>
<dbReference type="VEuPathDB" id="FungiDB:ATCC64974_81050"/>
<dbReference type="VEuPathDB" id="FungiDB:ASPNIDRAFT2_1146652"/>
<comment type="function">
    <text evidence="8">Component of the mitochondrial ribosome (mitoribosome), a dedicated translation machinery responsible for the synthesis of mitochondrial genome-encoded proteins, including at least some of the essential transmembrane subunits of the mitochondrial respiratory chain. The mitoribosomes are attached to the mitochondrial inner membrane and translation products are cotranslationally integrated into the membrane.</text>
</comment>
<dbReference type="AlphaFoldDB" id="A0A505HXE4"/>
<dbReference type="InterPro" id="IPR008630">
    <property type="entry name" value="Glyco_trans_34"/>
</dbReference>
<keyword evidence="5" id="KW-0689">Ribosomal protein</keyword>
<evidence type="ECO:0000256" key="3">
    <source>
        <dbReference type="ARBA" id="ARBA00022676"/>
    </source>
</evidence>
<dbReference type="Pfam" id="PF00830">
    <property type="entry name" value="Ribosomal_L28"/>
    <property type="match status" value="1"/>
</dbReference>
<dbReference type="FunFam" id="2.30.170.40:FF:000003">
    <property type="entry name" value="54S ribosomal protein L24"/>
    <property type="match status" value="1"/>
</dbReference>
<dbReference type="FunFam" id="3.90.550.10:FF:000149">
    <property type="entry name" value="Alpha-1,6-mannosyltransferase subunit"/>
    <property type="match status" value="1"/>
</dbReference>
<evidence type="ECO:0000256" key="7">
    <source>
        <dbReference type="ARBA" id="ARBA00035269"/>
    </source>
</evidence>
<dbReference type="PANTHER" id="PTHR31306:SF10">
    <property type="entry name" value="ALPHA-1,6-MANNOSYLTRANSFERASE MNN11-RELATED"/>
    <property type="match status" value="1"/>
</dbReference>
<dbReference type="InterPro" id="IPR029044">
    <property type="entry name" value="Nucleotide-diphossugar_trans"/>
</dbReference>
<dbReference type="VEuPathDB" id="FungiDB:M747DRAFT_326737"/>
<dbReference type="GO" id="GO:0000136">
    <property type="term" value="C:mannan polymerase complex"/>
    <property type="evidence" value="ECO:0007669"/>
    <property type="project" value="TreeGrafter"/>
</dbReference>
<dbReference type="VEuPathDB" id="FungiDB:An04g05940"/>
<dbReference type="InterPro" id="IPR037147">
    <property type="entry name" value="Ribosomal_bL28_sf"/>
</dbReference>
<gene>
    <name evidence="9" type="ORF">CAN33_002395</name>
</gene>
<dbReference type="Gene3D" id="3.90.550.10">
    <property type="entry name" value="Spore Coat Polysaccharide Biosynthesis Protein SpsA, Chain A"/>
    <property type="match status" value="1"/>
</dbReference>
<dbReference type="GO" id="GO:0003735">
    <property type="term" value="F:structural constituent of ribosome"/>
    <property type="evidence" value="ECO:0007669"/>
    <property type="project" value="InterPro"/>
</dbReference>
<evidence type="ECO:0000256" key="5">
    <source>
        <dbReference type="ARBA" id="ARBA00022980"/>
    </source>
</evidence>
<dbReference type="InterPro" id="IPR034704">
    <property type="entry name" value="Ribosomal_bL28/bL31-like_sf"/>
</dbReference>
<dbReference type="EMBL" id="NKJJ02000006">
    <property type="protein sequence ID" value="TPR03890.1"/>
    <property type="molecule type" value="Genomic_DNA"/>
</dbReference>
<reference evidence="10" key="1">
    <citation type="submission" date="2018-10" db="EMBL/GenBank/DDBJ databases">
        <title>FDA dAtabase for Regulatory Grade micrObial Sequences (FDA-ARGOS): Supporting development and validation of Infectious Disease Dx tests.</title>
        <authorList>
            <person name="Kerrigan L."/>
            <person name="Tallon L."/>
            <person name="Sadzewicz L."/>
            <person name="Sengamalay N."/>
            <person name="Ott S."/>
            <person name="Godinez A."/>
            <person name="Nagaraj S."/>
            <person name="Vavikolanu K."/>
            <person name="Nadendla S."/>
            <person name="George J."/>
            <person name="Sichtig H."/>
        </authorList>
    </citation>
    <scope>NUCLEOTIDE SEQUENCE [LARGE SCALE GENOMIC DNA]</scope>
    <source>
        <strain evidence="10">FDAARGOS_311</strain>
    </source>
</reference>
<dbReference type="SUPFAM" id="SSF143800">
    <property type="entry name" value="L28p-like"/>
    <property type="match status" value="1"/>
</dbReference>
<dbReference type="VEuPathDB" id="FungiDB:ATCC64974_81060"/>
<evidence type="ECO:0000256" key="2">
    <source>
        <dbReference type="ARBA" id="ARBA00008760"/>
    </source>
</evidence>
<protein>
    <recommendedName>
        <fullName evidence="7">Large ribosomal subunit protein bL28m</fullName>
    </recommendedName>
</protein>
<dbReference type="VEuPathDB" id="FungiDB:ASPNIDRAFT2_1177731"/>
<evidence type="ECO:0000256" key="6">
    <source>
        <dbReference type="ARBA" id="ARBA00023274"/>
    </source>
</evidence>
<dbReference type="PANTHER" id="PTHR31306">
    <property type="entry name" value="ALPHA-1,6-MANNOSYLTRANSFERASE MNN11-RELATED"/>
    <property type="match status" value="1"/>
</dbReference>
<keyword evidence="6" id="KW-0687">Ribonucleoprotein</keyword>
<evidence type="ECO:0000256" key="4">
    <source>
        <dbReference type="ARBA" id="ARBA00022679"/>
    </source>
</evidence>
<evidence type="ECO:0000313" key="10">
    <source>
        <dbReference type="Proteomes" id="UP000197666"/>
    </source>
</evidence>
<dbReference type="GO" id="GO:0005840">
    <property type="term" value="C:ribosome"/>
    <property type="evidence" value="ECO:0007669"/>
    <property type="project" value="UniProtKB-KW"/>
</dbReference>
<dbReference type="Gene3D" id="2.30.170.40">
    <property type="entry name" value="Ribosomal protein L28/L24"/>
    <property type="match status" value="1"/>
</dbReference>
<dbReference type="VEuPathDB" id="FungiDB:An04g05950"/>
<sequence>MAGLQTRSTMSLPFSLSAAFRNLSVTTPKRSFSTTLAAQKTKQLPDYIPPYPYGPNYVFKQSNSGLYGGAMIQFGNKISQGRNEGKTRRFWKPNVRRKKLYSEALGEDLFIKVTRKALRTIRKAGGLDNYLLSDRPGRIREMGIFGWELRWKIMQTPKIQERFREERKKLGIPEPPTKQLKAVAILGFALLTVFFLLSQFFYTSTGAPAVPAGTSSIVVVTVLDRTAWSNEYIQKIVKNREDYAKRHGYTNFFANVSDYETVLDNAPKSWAVLPALRHAMASNPYSKYFFHLDAHALIMNPSKSLESHVLDKDRLESLMLKDVSVVPPDSIIKTFSHIQAQDVDLIMTTDAEDLSSGSFLLRQGDFAKYFLDFWFDPLYISYNFAKAETHVLDHIVQWHPTILARLALVPQRTINGYSKDSNGAGVDGVYKDGDFVIRFLGCDTDTKRSCEKEMEPYYRLWAGKMKNE</sequence>
<dbReference type="Pfam" id="PF05637">
    <property type="entry name" value="Glyco_transf_34"/>
    <property type="match status" value="1"/>
</dbReference>
<accession>A0A505HXE4</accession>
<dbReference type="Proteomes" id="UP000197666">
    <property type="component" value="Unassembled WGS sequence"/>
</dbReference>
<dbReference type="GO" id="GO:0000009">
    <property type="term" value="F:alpha-1,6-mannosyltransferase activity"/>
    <property type="evidence" value="ECO:0007669"/>
    <property type="project" value="TreeGrafter"/>
</dbReference>
<evidence type="ECO:0000256" key="8">
    <source>
        <dbReference type="ARBA" id="ARBA00037226"/>
    </source>
</evidence>
<dbReference type="InterPro" id="IPR026569">
    <property type="entry name" value="Ribosomal_bL28"/>
</dbReference>
<evidence type="ECO:0000313" key="9">
    <source>
        <dbReference type="EMBL" id="TPR03890.1"/>
    </source>
</evidence>
<comment type="similarity">
    <text evidence="1">Belongs to the glycosyltransferase 34 family.</text>
</comment>
<name>A0A505HXE4_ASPNG</name>
<proteinExistence type="inferred from homology"/>
<dbReference type="GO" id="GO:0006487">
    <property type="term" value="P:protein N-linked glycosylation"/>
    <property type="evidence" value="ECO:0007669"/>
    <property type="project" value="TreeGrafter"/>
</dbReference>
<keyword evidence="3" id="KW-0328">Glycosyltransferase</keyword>
<keyword evidence="4" id="KW-0808">Transferase</keyword>